<evidence type="ECO:0000256" key="4">
    <source>
        <dbReference type="ARBA" id="ARBA00012682"/>
    </source>
</evidence>
<dbReference type="PANTHER" id="PTHR20910">
    <property type="entry name" value="AGAP001623-PA"/>
    <property type="match status" value="1"/>
</dbReference>
<dbReference type="InterPro" id="IPR036423">
    <property type="entry name" value="SOD-like_Cu/Zn_dom_sf"/>
</dbReference>
<gene>
    <name evidence="12" type="ORF">B0I71DRAFT_126454</name>
    <name evidence="11" type="ORF">YALI1_E02850g</name>
</gene>
<dbReference type="VEuPathDB" id="FungiDB:YALI0_E02266g"/>
<dbReference type="AlphaFoldDB" id="A0A1H6PSD2"/>
<dbReference type="EMBL" id="KZ858947">
    <property type="protein sequence ID" value="RDW29109.1"/>
    <property type="molecule type" value="Genomic_DNA"/>
</dbReference>
<evidence type="ECO:0000256" key="7">
    <source>
        <dbReference type="ARBA" id="ARBA00023026"/>
    </source>
</evidence>
<dbReference type="OrthoDB" id="159229at2759"/>
<dbReference type="GO" id="GO:0005576">
    <property type="term" value="C:extracellular region"/>
    <property type="evidence" value="ECO:0007669"/>
    <property type="project" value="UniProtKB-SubCell"/>
</dbReference>
<feature type="compositionally biased region" description="Polar residues" evidence="9">
    <location>
        <begin position="199"/>
        <end position="211"/>
    </location>
</feature>
<evidence type="ECO:0000313" key="11">
    <source>
        <dbReference type="EMBL" id="AOW04846.1"/>
    </source>
</evidence>
<dbReference type="GeneID" id="2912088"/>
<dbReference type="Proteomes" id="UP000182444">
    <property type="component" value="Chromosome 1E"/>
</dbReference>
<dbReference type="RefSeq" id="XP_503452.1">
    <property type="nucleotide sequence ID" value="XM_503452.1"/>
</dbReference>
<dbReference type="EMBL" id="CP017557">
    <property type="protein sequence ID" value="AOW04846.1"/>
    <property type="molecule type" value="Genomic_DNA"/>
</dbReference>
<dbReference type="KEGG" id="yli:2912088"/>
<sequence length="244" mass="24593">MLFKSVVVSTLAAAALAQKNTTDGVTGKLGDAAIINDNPVGEVYEVVFDKEGTVKGKITFTAAKNGTGVDVSVDLEGKFDGVEGPYPYHIHALPVPANGSCAATLAHLDPYQRGQKPECDASKPETCEVGDLSGKHGKIPSANGSTTHFHTEYTELYASTKDGIGAFLGNVSVVIHAPNTSRLACANIELKKGSAVAGGNSTSNHTASGKPSGTAAANANGAGISGVSQIVVGGAAIFAAAALL</sequence>
<evidence type="ECO:0000256" key="2">
    <source>
        <dbReference type="ARBA" id="ARBA00004613"/>
    </source>
</evidence>
<dbReference type="OMA" id="ACANITQ"/>
<dbReference type="InterPro" id="IPR053257">
    <property type="entry name" value="Cu-only_SOD"/>
</dbReference>
<dbReference type="GO" id="GO:0046872">
    <property type="term" value="F:metal ion binding"/>
    <property type="evidence" value="ECO:0007669"/>
    <property type="project" value="InterPro"/>
</dbReference>
<feature type="signal peptide" evidence="10">
    <location>
        <begin position="1"/>
        <end position="17"/>
    </location>
</feature>
<evidence type="ECO:0000256" key="10">
    <source>
        <dbReference type="SAM" id="SignalP"/>
    </source>
</evidence>
<dbReference type="Proteomes" id="UP000256601">
    <property type="component" value="Unassembled WGS sequence"/>
</dbReference>
<dbReference type="VEuPathDB" id="FungiDB:YALI1_E02850g"/>
<dbReference type="SUPFAM" id="SSF49329">
    <property type="entry name" value="Cu,Zn superoxide dismutase-like"/>
    <property type="match status" value="1"/>
</dbReference>
<dbReference type="eggNOG" id="ENOG502RZIM">
    <property type="taxonomic scope" value="Eukaryota"/>
</dbReference>
<comment type="subcellular location">
    <subcellularLocation>
        <location evidence="1">Cell envelope</location>
    </subcellularLocation>
    <subcellularLocation>
        <location evidence="2">Secreted</location>
    </subcellularLocation>
</comment>
<evidence type="ECO:0000256" key="8">
    <source>
        <dbReference type="ARBA" id="ARBA00049204"/>
    </source>
</evidence>
<reference evidence="12 14" key="2">
    <citation type="submission" date="2018-07" db="EMBL/GenBank/DDBJ databases">
        <title>Draft Genome Assemblies for Five Robust Yarrowia lipolytica Strains Exhibiting High Lipid Production and Pentose Sugar Utilization and Sugar Alcohol Secretion from Undetoxified Lignocellulosic Biomass Hydrolysates.</title>
        <authorList>
            <consortium name="DOE Joint Genome Institute"/>
            <person name="Walker C."/>
            <person name="Ryu S."/>
            <person name="Na H."/>
            <person name="Zane M."/>
            <person name="LaButti K."/>
            <person name="Lipzen A."/>
            <person name="Haridas S."/>
            <person name="Barry K."/>
            <person name="Grigoriev I.V."/>
            <person name="Quarterman J."/>
            <person name="Slininger P."/>
            <person name="Dien B."/>
            <person name="Trinh C.T."/>
        </authorList>
    </citation>
    <scope>NUCLEOTIDE SEQUENCE [LARGE SCALE GENOMIC DNA]</scope>
    <source>
        <strain evidence="12 14">YB392</strain>
    </source>
</reference>
<evidence type="ECO:0000313" key="12">
    <source>
        <dbReference type="EMBL" id="RDW29109.1"/>
    </source>
</evidence>
<keyword evidence="7" id="KW-0843">Virulence</keyword>
<comment type="similarity">
    <text evidence="3">Belongs to the Cu-Zn superoxide dismutase family.</text>
</comment>
<dbReference type="EC" id="1.15.1.1" evidence="4"/>
<keyword evidence="6" id="KW-0049">Antioxidant</keyword>
<dbReference type="FunFam" id="2.60.40.200:FF:000007">
    <property type="entry name" value="Cell surface Cu-only superoxide dismutase 5"/>
    <property type="match status" value="1"/>
</dbReference>
<keyword evidence="5" id="KW-0964">Secreted</keyword>
<evidence type="ECO:0000256" key="6">
    <source>
        <dbReference type="ARBA" id="ARBA00022862"/>
    </source>
</evidence>
<keyword evidence="10" id="KW-0732">Signal</keyword>
<feature type="chain" id="PRO_5033741545" description="superoxide dismutase" evidence="10">
    <location>
        <begin position="18"/>
        <end position="244"/>
    </location>
</feature>
<dbReference type="PANTHER" id="PTHR20910:SF1">
    <property type="entry name" value="SUPEROXIDE DISMUTASE COPPER_ZINC BINDING DOMAIN-CONTAINING PROTEIN"/>
    <property type="match status" value="1"/>
</dbReference>
<evidence type="ECO:0000256" key="9">
    <source>
        <dbReference type="SAM" id="MobiDB-lite"/>
    </source>
</evidence>
<accession>A0A1H6PSD2</accession>
<proteinExistence type="inferred from homology"/>
<comment type="catalytic activity">
    <reaction evidence="8">
        <text>2 superoxide + 2 H(+) = H2O2 + O2</text>
        <dbReference type="Rhea" id="RHEA:20696"/>
        <dbReference type="ChEBI" id="CHEBI:15378"/>
        <dbReference type="ChEBI" id="CHEBI:15379"/>
        <dbReference type="ChEBI" id="CHEBI:16240"/>
        <dbReference type="ChEBI" id="CHEBI:18421"/>
        <dbReference type="EC" id="1.15.1.1"/>
    </reaction>
</comment>
<dbReference type="GO" id="GO:0004784">
    <property type="term" value="F:superoxide dismutase activity"/>
    <property type="evidence" value="ECO:0007669"/>
    <property type="project" value="UniProtKB-EC"/>
</dbReference>
<organism evidence="11 13">
    <name type="scientific">Yarrowia lipolytica</name>
    <name type="common">Candida lipolytica</name>
    <dbReference type="NCBI Taxonomy" id="4952"/>
    <lineage>
        <taxon>Eukaryota</taxon>
        <taxon>Fungi</taxon>
        <taxon>Dikarya</taxon>
        <taxon>Ascomycota</taxon>
        <taxon>Saccharomycotina</taxon>
        <taxon>Dipodascomycetes</taxon>
        <taxon>Dipodascales</taxon>
        <taxon>Dipodascales incertae sedis</taxon>
        <taxon>Yarrowia</taxon>
    </lineage>
</organism>
<name>A0A1H6PSD2_YARLL</name>
<evidence type="ECO:0000256" key="1">
    <source>
        <dbReference type="ARBA" id="ARBA00004196"/>
    </source>
</evidence>
<evidence type="ECO:0000256" key="3">
    <source>
        <dbReference type="ARBA" id="ARBA00010457"/>
    </source>
</evidence>
<protein>
    <recommendedName>
        <fullName evidence="4">superoxide dismutase</fullName>
        <ecNumber evidence="4">1.15.1.1</ecNumber>
    </recommendedName>
</protein>
<feature type="region of interest" description="Disordered" evidence="9">
    <location>
        <begin position="195"/>
        <end position="215"/>
    </location>
</feature>
<dbReference type="Gene3D" id="2.60.40.200">
    <property type="entry name" value="Superoxide dismutase, copper/zinc binding domain"/>
    <property type="match status" value="1"/>
</dbReference>
<evidence type="ECO:0000313" key="13">
    <source>
        <dbReference type="Proteomes" id="UP000182444"/>
    </source>
</evidence>
<evidence type="ECO:0000256" key="5">
    <source>
        <dbReference type="ARBA" id="ARBA00022525"/>
    </source>
</evidence>
<evidence type="ECO:0000313" key="14">
    <source>
        <dbReference type="Proteomes" id="UP000256601"/>
    </source>
</evidence>
<reference evidence="11 13" key="1">
    <citation type="journal article" date="2016" name="PLoS ONE">
        <title>Sequence Assembly of Yarrowia lipolytica Strain W29/CLIB89 Shows Transposable Element Diversity.</title>
        <authorList>
            <person name="Magnan C."/>
            <person name="Yu J."/>
            <person name="Chang I."/>
            <person name="Jahn E."/>
            <person name="Kanomata Y."/>
            <person name="Wu J."/>
            <person name="Zeller M."/>
            <person name="Oakes M."/>
            <person name="Baldi P."/>
            <person name="Sandmeyer S."/>
        </authorList>
    </citation>
    <scope>NUCLEOTIDE SEQUENCE [LARGE SCALE GENOMIC DNA]</scope>
    <source>
        <strain evidence="11">CLIB89</strain>
        <strain evidence="13">CLIB89(W29)</strain>
    </source>
</reference>